<feature type="transmembrane region" description="Helical" evidence="1">
    <location>
        <begin position="41"/>
        <end position="62"/>
    </location>
</feature>
<dbReference type="AlphaFoldDB" id="A0AAV1SGS7"/>
<keyword evidence="1" id="KW-1133">Transmembrane helix</keyword>
<name>A0AAV1SGS7_9ROSI</name>
<dbReference type="Proteomes" id="UP001314170">
    <property type="component" value="Unassembled WGS sequence"/>
</dbReference>
<proteinExistence type="predicted"/>
<gene>
    <name evidence="2" type="ORF">DCAF_LOCUS22405</name>
</gene>
<keyword evidence="1" id="KW-0472">Membrane</keyword>
<evidence type="ECO:0008006" key="4">
    <source>
        <dbReference type="Google" id="ProtNLM"/>
    </source>
</evidence>
<dbReference type="EMBL" id="CAWUPB010001176">
    <property type="protein sequence ID" value="CAK7349685.1"/>
    <property type="molecule type" value="Genomic_DNA"/>
</dbReference>
<organism evidence="2 3">
    <name type="scientific">Dovyalis caffra</name>
    <dbReference type="NCBI Taxonomy" id="77055"/>
    <lineage>
        <taxon>Eukaryota</taxon>
        <taxon>Viridiplantae</taxon>
        <taxon>Streptophyta</taxon>
        <taxon>Embryophyta</taxon>
        <taxon>Tracheophyta</taxon>
        <taxon>Spermatophyta</taxon>
        <taxon>Magnoliopsida</taxon>
        <taxon>eudicotyledons</taxon>
        <taxon>Gunneridae</taxon>
        <taxon>Pentapetalae</taxon>
        <taxon>rosids</taxon>
        <taxon>fabids</taxon>
        <taxon>Malpighiales</taxon>
        <taxon>Salicaceae</taxon>
        <taxon>Flacourtieae</taxon>
        <taxon>Dovyalis</taxon>
    </lineage>
</organism>
<keyword evidence="1" id="KW-0812">Transmembrane</keyword>
<dbReference type="PANTHER" id="PTHR37199:SF2">
    <property type="entry name" value="MEMBRANE LIPOPROTEIN"/>
    <property type="match status" value="1"/>
</dbReference>
<feature type="transmembrane region" description="Helical" evidence="1">
    <location>
        <begin position="129"/>
        <end position="149"/>
    </location>
</feature>
<evidence type="ECO:0000313" key="3">
    <source>
        <dbReference type="Proteomes" id="UP001314170"/>
    </source>
</evidence>
<dbReference type="PANTHER" id="PTHR37199">
    <property type="entry name" value="TRANSMEMBRANE PROTEIN"/>
    <property type="match status" value="1"/>
</dbReference>
<sequence>MHDQDLAVTNLCGHWGEMLVFEHNHHSYSENKKWEHMQHHFTWFIVVAVLTHYLHVKVLMFLPANSSVIYIENHIKLESGPKESFLLATPKDIQPDPTYIHFERSMVRLLKEVLIVDGSGGIDGSCLVVLLWAVLLTLSLLSALIFSCADGVSKDKSSEVDSTVYGGGCAAGCGAACGG</sequence>
<evidence type="ECO:0000313" key="2">
    <source>
        <dbReference type="EMBL" id="CAK7349685.1"/>
    </source>
</evidence>
<protein>
    <recommendedName>
        <fullName evidence="4">Transmembrane protein</fullName>
    </recommendedName>
</protein>
<comment type="caution">
    <text evidence="2">The sequence shown here is derived from an EMBL/GenBank/DDBJ whole genome shotgun (WGS) entry which is preliminary data.</text>
</comment>
<evidence type="ECO:0000256" key="1">
    <source>
        <dbReference type="SAM" id="Phobius"/>
    </source>
</evidence>
<reference evidence="2 3" key="1">
    <citation type="submission" date="2024-01" db="EMBL/GenBank/DDBJ databases">
        <authorList>
            <person name="Waweru B."/>
        </authorList>
    </citation>
    <scope>NUCLEOTIDE SEQUENCE [LARGE SCALE GENOMIC DNA]</scope>
</reference>
<keyword evidence="3" id="KW-1185">Reference proteome</keyword>
<accession>A0AAV1SGS7</accession>